<dbReference type="EMBL" id="MN739896">
    <property type="protein sequence ID" value="QHT76390.1"/>
    <property type="molecule type" value="Genomic_DNA"/>
</dbReference>
<evidence type="ECO:0000313" key="1">
    <source>
        <dbReference type="EMBL" id="QHT76390.1"/>
    </source>
</evidence>
<organism evidence="1">
    <name type="scientific">viral metagenome</name>
    <dbReference type="NCBI Taxonomy" id="1070528"/>
    <lineage>
        <taxon>unclassified sequences</taxon>
        <taxon>metagenomes</taxon>
        <taxon>organismal metagenomes</taxon>
    </lineage>
</organism>
<protein>
    <submittedName>
        <fullName evidence="1">Uncharacterized protein</fullName>
    </submittedName>
</protein>
<accession>A0A6C0H7N6</accession>
<name>A0A6C0H7N6_9ZZZZ</name>
<dbReference type="AlphaFoldDB" id="A0A6C0H7N6"/>
<proteinExistence type="predicted"/>
<reference evidence="1" key="1">
    <citation type="journal article" date="2020" name="Nature">
        <title>Giant virus diversity and host interactions through global metagenomics.</title>
        <authorList>
            <person name="Schulz F."/>
            <person name="Roux S."/>
            <person name="Paez-Espino D."/>
            <person name="Jungbluth S."/>
            <person name="Walsh D.A."/>
            <person name="Denef V.J."/>
            <person name="McMahon K.D."/>
            <person name="Konstantinidis K.T."/>
            <person name="Eloe-Fadrosh E.A."/>
            <person name="Kyrpides N.C."/>
            <person name="Woyke T."/>
        </authorList>
    </citation>
    <scope>NUCLEOTIDE SEQUENCE</scope>
    <source>
        <strain evidence="1">GVMAG-M-3300023179-82</strain>
    </source>
</reference>
<sequence>MIISEIYFCIKGIIQWITQNNSTDNDKFKTPPIKINDPFRTPPPAPKYVKLIDDNL</sequence>